<evidence type="ECO:0000313" key="2">
    <source>
        <dbReference type="EMBL" id="KZT07066.1"/>
    </source>
</evidence>
<accession>A0A165EHL3</accession>
<reference evidence="2 3" key="1">
    <citation type="journal article" date="2016" name="Mol. Biol. Evol.">
        <title>Comparative Genomics of Early-Diverging Mushroom-Forming Fungi Provides Insights into the Origins of Lignocellulose Decay Capabilities.</title>
        <authorList>
            <person name="Nagy L.G."/>
            <person name="Riley R."/>
            <person name="Tritt A."/>
            <person name="Adam C."/>
            <person name="Daum C."/>
            <person name="Floudas D."/>
            <person name="Sun H."/>
            <person name="Yadav J.S."/>
            <person name="Pangilinan J."/>
            <person name="Larsson K.H."/>
            <person name="Matsuura K."/>
            <person name="Barry K."/>
            <person name="Labutti K."/>
            <person name="Kuo R."/>
            <person name="Ohm R.A."/>
            <person name="Bhattacharya S.S."/>
            <person name="Shirouzu T."/>
            <person name="Yoshinaga Y."/>
            <person name="Martin F.M."/>
            <person name="Grigoriev I.V."/>
            <person name="Hibbett D.S."/>
        </authorList>
    </citation>
    <scope>NUCLEOTIDE SEQUENCE [LARGE SCALE GENOMIC DNA]</scope>
    <source>
        <strain evidence="2 3">93-53</strain>
    </source>
</reference>
<dbReference type="InParanoid" id="A0A165EHL3"/>
<name>A0A165EHL3_9APHY</name>
<feature type="region of interest" description="Disordered" evidence="1">
    <location>
        <begin position="16"/>
        <end position="45"/>
    </location>
</feature>
<dbReference type="EMBL" id="KV427621">
    <property type="protein sequence ID" value="KZT07066.1"/>
    <property type="molecule type" value="Genomic_DNA"/>
</dbReference>
<proteinExistence type="predicted"/>
<dbReference type="Proteomes" id="UP000076871">
    <property type="component" value="Unassembled WGS sequence"/>
</dbReference>
<evidence type="ECO:0000256" key="1">
    <source>
        <dbReference type="SAM" id="MobiDB-lite"/>
    </source>
</evidence>
<evidence type="ECO:0000313" key="3">
    <source>
        <dbReference type="Proteomes" id="UP000076871"/>
    </source>
</evidence>
<dbReference type="GeneID" id="63818314"/>
<organism evidence="2 3">
    <name type="scientific">Laetiporus sulphureus 93-53</name>
    <dbReference type="NCBI Taxonomy" id="1314785"/>
    <lineage>
        <taxon>Eukaryota</taxon>
        <taxon>Fungi</taxon>
        <taxon>Dikarya</taxon>
        <taxon>Basidiomycota</taxon>
        <taxon>Agaricomycotina</taxon>
        <taxon>Agaricomycetes</taxon>
        <taxon>Polyporales</taxon>
        <taxon>Laetiporus</taxon>
    </lineage>
</organism>
<protein>
    <submittedName>
        <fullName evidence="2">Uncharacterized protein</fullName>
    </submittedName>
</protein>
<gene>
    <name evidence="2" type="ORF">LAESUDRAFT_130824</name>
</gene>
<keyword evidence="3" id="KW-1185">Reference proteome</keyword>
<dbReference type="RefSeq" id="XP_040764806.1">
    <property type="nucleotide sequence ID" value="XM_040901282.1"/>
</dbReference>
<dbReference type="AlphaFoldDB" id="A0A165EHL3"/>
<sequence length="153" mass="16452">MCWDIVLNCALNAKSRVRSSQSPHEPPRPASGNHPSKGRGVVSAGRPPPPCIRAFSSGACCLAAHCHARATGAKDLCDDALPRLSRTLTESAHRPSILSHSDELFFRVDSRSSICAKAFLNHEMEFSLSVNSIPGAFRSAWLFTFCAKSGPCS</sequence>